<dbReference type="SUPFAM" id="SSF52218">
    <property type="entry name" value="Flavoproteins"/>
    <property type="match status" value="1"/>
</dbReference>
<evidence type="ECO:0000313" key="3">
    <source>
        <dbReference type="EMBL" id="TDX82948.1"/>
    </source>
</evidence>
<dbReference type="RefSeq" id="WP_133945889.1">
    <property type="nucleotide sequence ID" value="NZ_SOEO01000003.1"/>
</dbReference>
<dbReference type="GO" id="GO:0009055">
    <property type="term" value="F:electron transfer activity"/>
    <property type="evidence" value="ECO:0007669"/>
    <property type="project" value="TreeGrafter"/>
</dbReference>
<dbReference type="Proteomes" id="UP000295313">
    <property type="component" value="Unassembled WGS sequence"/>
</dbReference>
<feature type="domain" description="Flavodoxin-like fold" evidence="2">
    <location>
        <begin position="2"/>
        <end position="157"/>
    </location>
</feature>
<protein>
    <submittedName>
        <fullName evidence="3">Glutathione-regulated potassium-efflux system ancillary protein KefG</fullName>
    </submittedName>
</protein>
<keyword evidence="4" id="KW-1185">Reference proteome</keyword>
<evidence type="ECO:0000259" key="2">
    <source>
        <dbReference type="Pfam" id="PF02525"/>
    </source>
</evidence>
<dbReference type="AlphaFoldDB" id="A0A4R8I3T1"/>
<dbReference type="InterPro" id="IPR003680">
    <property type="entry name" value="Flavodoxin_fold"/>
</dbReference>
<dbReference type="EMBL" id="SOEO01000003">
    <property type="protein sequence ID" value="TDX82948.1"/>
    <property type="molecule type" value="Genomic_DNA"/>
</dbReference>
<dbReference type="Gene3D" id="3.40.50.360">
    <property type="match status" value="1"/>
</dbReference>
<name>A0A4R8I3T1_9FLAO</name>
<accession>A0A4R8I3T1</accession>
<dbReference type="PANTHER" id="PTHR47307">
    <property type="entry name" value="GLUTATHIONE-REGULATED POTASSIUM-EFFLUX SYSTEM ANCILLARY PROTEIN KEFG"/>
    <property type="match status" value="1"/>
</dbReference>
<dbReference type="GO" id="GO:0010181">
    <property type="term" value="F:FMN binding"/>
    <property type="evidence" value="ECO:0007669"/>
    <property type="project" value="TreeGrafter"/>
</dbReference>
<evidence type="ECO:0000313" key="4">
    <source>
        <dbReference type="Proteomes" id="UP000295313"/>
    </source>
</evidence>
<dbReference type="InterPro" id="IPR046980">
    <property type="entry name" value="KefG/KefF"/>
</dbReference>
<proteinExistence type="predicted"/>
<dbReference type="GO" id="GO:0003955">
    <property type="term" value="F:NAD(P)H dehydrogenase (quinone) activity"/>
    <property type="evidence" value="ECO:0007669"/>
    <property type="project" value="TreeGrafter"/>
</dbReference>
<evidence type="ECO:0000256" key="1">
    <source>
        <dbReference type="ARBA" id="ARBA00023002"/>
    </source>
</evidence>
<gene>
    <name evidence="3" type="ORF">B0I22_2998</name>
</gene>
<reference evidence="3 4" key="1">
    <citation type="submission" date="2019-03" db="EMBL/GenBank/DDBJ databases">
        <title>Genomic Encyclopedia of Type Strains, Phase III (KMG-III): the genomes of soil and plant-associated and newly described type strains.</title>
        <authorList>
            <person name="Whitman W."/>
        </authorList>
    </citation>
    <scope>NUCLEOTIDE SEQUENCE [LARGE SCALE GENOMIC DNA]</scope>
    <source>
        <strain evidence="3 4">CGMCC 1.12802</strain>
    </source>
</reference>
<organism evidence="3 4">
    <name type="scientific">Epilithonimonas xixisoli</name>
    <dbReference type="NCBI Taxonomy" id="1476462"/>
    <lineage>
        <taxon>Bacteria</taxon>
        <taxon>Pseudomonadati</taxon>
        <taxon>Bacteroidota</taxon>
        <taxon>Flavobacteriia</taxon>
        <taxon>Flavobacteriales</taxon>
        <taxon>Weeksellaceae</taxon>
        <taxon>Chryseobacterium group</taxon>
        <taxon>Epilithonimonas</taxon>
    </lineage>
</organism>
<dbReference type="InterPro" id="IPR029039">
    <property type="entry name" value="Flavoprotein-like_sf"/>
</dbReference>
<dbReference type="OrthoDB" id="652200at2"/>
<comment type="caution">
    <text evidence="3">The sequence shown here is derived from an EMBL/GenBank/DDBJ whole genome shotgun (WGS) entry which is preliminary data.</text>
</comment>
<dbReference type="Pfam" id="PF02525">
    <property type="entry name" value="Flavodoxin_2"/>
    <property type="match status" value="1"/>
</dbReference>
<sequence length="174" mass="20453">MKKTLVLFAHPYFEHSTTNVRLLECYNEFPNVTFRDLYEDYPDFHIQPFRERKRIVEYDRLIFHFPIIWFGLPPLLKLWIDEVFDMRWISEGGLNILSGKDALIITSVGGSENNYSKEGKYKTSAEELLTGLRVSLDINHIELKKTHIVYNADNLDDLQLDISCKQLSQILKVE</sequence>
<dbReference type="PANTHER" id="PTHR47307:SF1">
    <property type="entry name" value="GLUTATHIONE-REGULATED POTASSIUM-EFFLUX SYSTEM ANCILLARY PROTEIN KEFG"/>
    <property type="match status" value="1"/>
</dbReference>
<keyword evidence="1" id="KW-0560">Oxidoreductase</keyword>